<proteinExistence type="inferred from homology"/>
<feature type="domain" description="UspA" evidence="2">
    <location>
        <begin position="1"/>
        <end position="130"/>
    </location>
</feature>
<dbReference type="Gene3D" id="3.40.50.620">
    <property type="entry name" value="HUPs"/>
    <property type="match status" value="2"/>
</dbReference>
<evidence type="ECO:0000313" key="3">
    <source>
        <dbReference type="EMBL" id="NGN65259.1"/>
    </source>
</evidence>
<gene>
    <name evidence="3" type="ORF">G5C51_15295</name>
</gene>
<dbReference type="AlphaFoldDB" id="A0A6G4TZ24"/>
<protein>
    <submittedName>
        <fullName evidence="3">Universal stress protein</fullName>
    </submittedName>
</protein>
<evidence type="ECO:0000313" key="4">
    <source>
        <dbReference type="Proteomes" id="UP000481583"/>
    </source>
</evidence>
<organism evidence="3 4">
    <name type="scientific">Streptomyces coryli</name>
    <dbReference type="NCBI Taxonomy" id="1128680"/>
    <lineage>
        <taxon>Bacteria</taxon>
        <taxon>Bacillati</taxon>
        <taxon>Actinomycetota</taxon>
        <taxon>Actinomycetes</taxon>
        <taxon>Kitasatosporales</taxon>
        <taxon>Streptomycetaceae</taxon>
        <taxon>Streptomyces</taxon>
    </lineage>
</organism>
<dbReference type="PRINTS" id="PR01438">
    <property type="entry name" value="UNVRSLSTRESS"/>
</dbReference>
<dbReference type="Pfam" id="PF00582">
    <property type="entry name" value="Usp"/>
    <property type="match status" value="2"/>
</dbReference>
<dbReference type="PANTHER" id="PTHR31964:SF113">
    <property type="entry name" value="USPA DOMAIN-CONTAINING PROTEIN"/>
    <property type="match status" value="1"/>
</dbReference>
<dbReference type="InterPro" id="IPR014729">
    <property type="entry name" value="Rossmann-like_a/b/a_fold"/>
</dbReference>
<dbReference type="CDD" id="cd00293">
    <property type="entry name" value="USP-like"/>
    <property type="match status" value="1"/>
</dbReference>
<comment type="caution">
    <text evidence="3">The sequence shown here is derived from an EMBL/GenBank/DDBJ whole genome shotgun (WGS) entry which is preliminary data.</text>
</comment>
<name>A0A6G4TZ24_9ACTN</name>
<keyword evidence="4" id="KW-1185">Reference proteome</keyword>
<reference evidence="3 4" key="1">
    <citation type="submission" date="2020-02" db="EMBL/GenBank/DDBJ databases">
        <title>Whole-genome analyses of novel actinobacteria.</title>
        <authorList>
            <person name="Sahin N."/>
        </authorList>
    </citation>
    <scope>NUCLEOTIDE SEQUENCE [LARGE SCALE GENOMIC DNA]</scope>
    <source>
        <strain evidence="3 4">A7024</strain>
    </source>
</reference>
<dbReference type="InterPro" id="IPR006015">
    <property type="entry name" value="Universal_stress_UspA"/>
</dbReference>
<dbReference type="EMBL" id="JAAKZV010000056">
    <property type="protein sequence ID" value="NGN65259.1"/>
    <property type="molecule type" value="Genomic_DNA"/>
</dbReference>
<sequence length="285" mass="30151">MDGSEGSFTALDWAVAEAVRRGAHLHLVYASLWEAYEAPPAIPAPPPPGRELAERILAAAGERVRARTQDVKFTASVLTADTVPALLRESEGASLLVLGHRGRGSMPGLLLGTTVLAVAARARCPVVVVRGGQPQVRGRHGRVVVGIGDTKGSAQAAVFAFEEAEVRDRRLDAVHAWRCPERALPVHPHTIGGAADPHLRDAQWTLDRAIRGLTAAHPQIQVRQTVLEGRARDALLAEGATADLLVVGARPRPAGNGQGMLLGEVSHAVVHHAPCPVVVVPDRET</sequence>
<dbReference type="PANTHER" id="PTHR31964">
    <property type="entry name" value="ADENINE NUCLEOTIDE ALPHA HYDROLASES-LIKE SUPERFAMILY PROTEIN"/>
    <property type="match status" value="1"/>
</dbReference>
<accession>A0A6G4TZ24</accession>
<dbReference type="Proteomes" id="UP000481583">
    <property type="component" value="Unassembled WGS sequence"/>
</dbReference>
<dbReference type="SUPFAM" id="SSF52402">
    <property type="entry name" value="Adenine nucleotide alpha hydrolases-like"/>
    <property type="match status" value="2"/>
</dbReference>
<evidence type="ECO:0000259" key="2">
    <source>
        <dbReference type="Pfam" id="PF00582"/>
    </source>
</evidence>
<dbReference type="InterPro" id="IPR006016">
    <property type="entry name" value="UspA"/>
</dbReference>
<evidence type="ECO:0000256" key="1">
    <source>
        <dbReference type="ARBA" id="ARBA00008791"/>
    </source>
</evidence>
<comment type="similarity">
    <text evidence="1">Belongs to the universal stress protein A family.</text>
</comment>
<feature type="domain" description="UspA" evidence="2">
    <location>
        <begin position="142"/>
        <end position="281"/>
    </location>
</feature>